<dbReference type="EMBL" id="LXNG01000025">
    <property type="protein sequence ID" value="OAG66637.1"/>
    <property type="molecule type" value="Genomic_DNA"/>
</dbReference>
<evidence type="ECO:0000313" key="3">
    <source>
        <dbReference type="Proteomes" id="UP000077659"/>
    </source>
</evidence>
<evidence type="ECO:0000313" key="1">
    <source>
        <dbReference type="EMBL" id="MEA5126205.1"/>
    </source>
</evidence>
<evidence type="ECO:0000313" key="2">
    <source>
        <dbReference type="EMBL" id="OAG66637.1"/>
    </source>
</evidence>
<name>A0A1A9MAJ4_9XANT</name>
<keyword evidence="4" id="KW-1185">Reference proteome</keyword>
<reference evidence="2 3" key="1">
    <citation type="submission" date="2016-05" db="EMBL/GenBank/DDBJ databases">
        <title>Pathogenic, phenotypic and molecular characterisation of Xanthomonas nasturtii sp. nov. and Xanthomonas floridensis sp. nov., new species of Xanthomonas associated with watercress production in Florida.</title>
        <authorList>
            <person name="Vicente J.G."/>
            <person name="Rothwell S."/>
            <person name="Holub E.B."/>
            <person name="Studholme D.J."/>
        </authorList>
    </citation>
    <scope>NUCLEOTIDE SEQUENCE [LARGE SCALE GENOMIC DNA]</scope>
    <source>
        <strain evidence="2 3">WHRI 8848</strain>
    </source>
</reference>
<proteinExistence type="predicted"/>
<comment type="caution">
    <text evidence="2">The sequence shown here is derived from an EMBL/GenBank/DDBJ whole genome shotgun (WGS) entry which is preliminary data.</text>
</comment>
<dbReference type="RefSeq" id="WP_064509884.1">
    <property type="nucleotide sequence ID" value="NZ_JAYFSO010000036.1"/>
</dbReference>
<dbReference type="Proteomes" id="UP001303614">
    <property type="component" value="Unassembled WGS sequence"/>
</dbReference>
<dbReference type="Proteomes" id="UP000077659">
    <property type="component" value="Unassembled WGS sequence"/>
</dbReference>
<evidence type="ECO:0000313" key="4">
    <source>
        <dbReference type="Proteomes" id="UP001303614"/>
    </source>
</evidence>
<gene>
    <name evidence="2" type="ORF">A7D17_20625</name>
    <name evidence="1" type="ORF">VB146_20600</name>
</gene>
<organism evidence="2 3">
    <name type="scientific">Xanthomonas floridensis</name>
    <dbReference type="NCBI Taxonomy" id="1843580"/>
    <lineage>
        <taxon>Bacteria</taxon>
        <taxon>Pseudomonadati</taxon>
        <taxon>Pseudomonadota</taxon>
        <taxon>Gammaproteobacteria</taxon>
        <taxon>Lysobacterales</taxon>
        <taxon>Lysobacteraceae</taxon>
        <taxon>Xanthomonas</taxon>
    </lineage>
</organism>
<reference evidence="1 4" key="2">
    <citation type="submission" date="2023-12" db="EMBL/GenBank/DDBJ databases">
        <title>Genome sequencing of Xanthomonas floridensis.</title>
        <authorList>
            <person name="Greer S."/>
            <person name="Harrison J."/>
            <person name="Grant M."/>
            <person name="Vicente J."/>
            <person name="Studholme D."/>
        </authorList>
    </citation>
    <scope>NUCLEOTIDE SEQUENCE [LARGE SCALE GENOMIC DNA]</scope>
    <source>
        <strain evidence="1 4">WHRI 8848</strain>
    </source>
</reference>
<dbReference type="EMBL" id="JAYFSO010000036">
    <property type="protein sequence ID" value="MEA5126205.1"/>
    <property type="molecule type" value="Genomic_DNA"/>
</dbReference>
<dbReference type="AlphaFoldDB" id="A0A1A9MAJ4"/>
<protein>
    <submittedName>
        <fullName evidence="2">Uncharacterized protein</fullName>
    </submittedName>
</protein>
<sequence>MGSSDDISSQTTPTDPMHLALLWTMQRTKTIAGVQDYDEESYTSTILGGTAIAAPLLAAFEGQASGSNADFRFGTFRKNGGAQTPLSETATGADFCLVIGHDDECAKVAIFQAKKLDPAEDEHLLSVRRGPAKSSSGHYQFTMLLAFTCRLMAKAGIHAYKAFDKDTDTLTAAARLASLSKGDINALVEEISWVHYMVYHNGCATTLPLNHLDETCILSEIFKRRQYSHRLGGPRQGFAEIVGEALQGSAEGWQLVPRMVIKAFLPELIEMGAIVVVDDKGGVGLTPDFECINLASLKSFSGIQSNPQSAAAVKNIISRPQNAPRNGM</sequence>
<accession>A0A1A9MAJ4</accession>